<evidence type="ECO:0000256" key="1">
    <source>
        <dbReference type="SAM" id="MobiDB-lite"/>
    </source>
</evidence>
<dbReference type="GO" id="GO:0007283">
    <property type="term" value="P:spermatogenesis"/>
    <property type="evidence" value="ECO:0007669"/>
    <property type="project" value="TreeGrafter"/>
</dbReference>
<reference evidence="2 3" key="1">
    <citation type="journal article" date="2023" name="J. Hered.">
        <title>Chromosome-level genome of the wood stork (Mycteria americana) provides insight into avian chromosome evolution.</title>
        <authorList>
            <person name="Flamio R. Jr."/>
            <person name="Ramstad K.M."/>
        </authorList>
    </citation>
    <scope>NUCLEOTIDE SEQUENCE [LARGE SCALE GENOMIC DNA]</scope>
    <source>
        <strain evidence="2">JAX WOST 10</strain>
    </source>
</reference>
<dbReference type="PANTHER" id="PTHR18881:SF2">
    <property type="entry name" value="POLYAMINE-MODULATED FACTOR 1-BINDING PROTEIN 1"/>
    <property type="match status" value="1"/>
</dbReference>
<feature type="compositionally biased region" description="Basic and acidic residues" evidence="1">
    <location>
        <begin position="127"/>
        <end position="140"/>
    </location>
</feature>
<protein>
    <submittedName>
        <fullName evidence="2">Uncharacterized protein</fullName>
    </submittedName>
</protein>
<keyword evidence="3" id="KW-1185">Reference proteome</keyword>
<evidence type="ECO:0000313" key="2">
    <source>
        <dbReference type="EMBL" id="KAK4814541.1"/>
    </source>
</evidence>
<evidence type="ECO:0000313" key="3">
    <source>
        <dbReference type="Proteomes" id="UP001333110"/>
    </source>
</evidence>
<proteinExistence type="predicted"/>
<organism evidence="2 3">
    <name type="scientific">Mycteria americana</name>
    <name type="common">Wood stork</name>
    <dbReference type="NCBI Taxonomy" id="33587"/>
    <lineage>
        <taxon>Eukaryota</taxon>
        <taxon>Metazoa</taxon>
        <taxon>Chordata</taxon>
        <taxon>Craniata</taxon>
        <taxon>Vertebrata</taxon>
        <taxon>Euteleostomi</taxon>
        <taxon>Archelosauria</taxon>
        <taxon>Archosauria</taxon>
        <taxon>Dinosauria</taxon>
        <taxon>Saurischia</taxon>
        <taxon>Theropoda</taxon>
        <taxon>Coelurosauria</taxon>
        <taxon>Aves</taxon>
        <taxon>Neognathae</taxon>
        <taxon>Neoaves</taxon>
        <taxon>Aequornithes</taxon>
        <taxon>Ciconiiformes</taxon>
        <taxon>Ciconiidae</taxon>
        <taxon>Mycteria</taxon>
    </lineage>
</organism>
<comment type="caution">
    <text evidence="2">The sequence shown here is derived from an EMBL/GenBank/DDBJ whole genome shotgun (WGS) entry which is preliminary data.</text>
</comment>
<sequence length="140" mass="15952">MARGGHAFQVETLRSSHTLACSDSSRPHKERELVLVNVSQRVKEQMQSNEKLGHKIQRQIKQTAELTGEKERPQDTLGRTQEENTCLTVRTHEQHHECEQLKTLQGNDLTVPALHNSAGLPPSSTRLQDKKQRKTKQELD</sequence>
<gene>
    <name evidence="2" type="ORF">QYF61_023740</name>
</gene>
<name>A0AAN7MYX0_MYCAM</name>
<dbReference type="PANTHER" id="PTHR18881">
    <property type="entry name" value="POLYAMINE-MODULATED FACTOR 1-BINDING PROTEIN 1-RELATED"/>
    <property type="match status" value="1"/>
</dbReference>
<feature type="region of interest" description="Disordered" evidence="1">
    <location>
        <begin position="109"/>
        <end position="140"/>
    </location>
</feature>
<dbReference type="InterPro" id="IPR037391">
    <property type="entry name" value="PMF1-bd"/>
</dbReference>
<accession>A0AAN7MYX0</accession>
<dbReference type="AlphaFoldDB" id="A0AAN7MYX0"/>
<dbReference type="EMBL" id="JAUNZN010000011">
    <property type="protein sequence ID" value="KAK4814541.1"/>
    <property type="molecule type" value="Genomic_DNA"/>
</dbReference>
<dbReference type="Proteomes" id="UP001333110">
    <property type="component" value="Unassembled WGS sequence"/>
</dbReference>